<evidence type="ECO:0000313" key="1">
    <source>
        <dbReference type="EMBL" id="MPC45490.1"/>
    </source>
</evidence>
<keyword evidence="2" id="KW-1185">Reference proteome</keyword>
<protein>
    <submittedName>
        <fullName evidence="1">Uncharacterized protein</fullName>
    </submittedName>
</protein>
<proteinExistence type="predicted"/>
<comment type="caution">
    <text evidence="1">The sequence shown here is derived from an EMBL/GenBank/DDBJ whole genome shotgun (WGS) entry which is preliminary data.</text>
</comment>
<evidence type="ECO:0000313" key="2">
    <source>
        <dbReference type="Proteomes" id="UP000324222"/>
    </source>
</evidence>
<sequence>MASQFSAIERVILCQVDPTEHEPQLNLILGASACCPRQKETPRVLWLGDGQGTAPCPVSSSAVQLLVYSSPATPFSFTCRGPCAWLRLGHGSTAAGVFSCRQSCSGWRGSRVLLARYKKFLFVPVCRRREARRGGAGRPSPRTRRGPVT</sequence>
<gene>
    <name evidence="1" type="ORF">E2C01_039189</name>
</gene>
<dbReference type="Proteomes" id="UP000324222">
    <property type="component" value="Unassembled WGS sequence"/>
</dbReference>
<name>A0A5B7FD02_PORTR</name>
<dbReference type="AlphaFoldDB" id="A0A5B7FD02"/>
<organism evidence="1 2">
    <name type="scientific">Portunus trituberculatus</name>
    <name type="common">Swimming crab</name>
    <name type="synonym">Neptunus trituberculatus</name>
    <dbReference type="NCBI Taxonomy" id="210409"/>
    <lineage>
        <taxon>Eukaryota</taxon>
        <taxon>Metazoa</taxon>
        <taxon>Ecdysozoa</taxon>
        <taxon>Arthropoda</taxon>
        <taxon>Crustacea</taxon>
        <taxon>Multicrustacea</taxon>
        <taxon>Malacostraca</taxon>
        <taxon>Eumalacostraca</taxon>
        <taxon>Eucarida</taxon>
        <taxon>Decapoda</taxon>
        <taxon>Pleocyemata</taxon>
        <taxon>Brachyura</taxon>
        <taxon>Eubrachyura</taxon>
        <taxon>Portunoidea</taxon>
        <taxon>Portunidae</taxon>
        <taxon>Portuninae</taxon>
        <taxon>Portunus</taxon>
    </lineage>
</organism>
<dbReference type="EMBL" id="VSRR010006751">
    <property type="protein sequence ID" value="MPC45490.1"/>
    <property type="molecule type" value="Genomic_DNA"/>
</dbReference>
<reference evidence="1 2" key="1">
    <citation type="submission" date="2019-05" db="EMBL/GenBank/DDBJ databases">
        <title>Another draft genome of Portunus trituberculatus and its Hox gene families provides insights of decapod evolution.</title>
        <authorList>
            <person name="Jeong J.-H."/>
            <person name="Song I."/>
            <person name="Kim S."/>
            <person name="Choi T."/>
            <person name="Kim D."/>
            <person name="Ryu S."/>
            <person name="Kim W."/>
        </authorList>
    </citation>
    <scope>NUCLEOTIDE SEQUENCE [LARGE SCALE GENOMIC DNA]</scope>
    <source>
        <tissue evidence="1">Muscle</tissue>
    </source>
</reference>
<accession>A0A5B7FD02</accession>